<evidence type="ECO:0000259" key="9">
    <source>
        <dbReference type="Pfam" id="PF01522"/>
    </source>
</evidence>
<feature type="chain" id="PRO_5046305699" description="Chitooligosaccharide deacetylase" evidence="8">
    <location>
        <begin position="26"/>
        <end position="300"/>
    </location>
</feature>
<evidence type="ECO:0000256" key="2">
    <source>
        <dbReference type="ARBA" id="ARBA00010973"/>
    </source>
</evidence>
<comment type="similarity">
    <text evidence="2">Belongs to the polysaccharide deacetylase family.</text>
</comment>
<evidence type="ECO:0000313" key="10">
    <source>
        <dbReference type="EMBL" id="MBJ6122254.1"/>
    </source>
</evidence>
<dbReference type="EMBL" id="JAELXS010000005">
    <property type="protein sequence ID" value="MBJ6122254.1"/>
    <property type="molecule type" value="Genomic_DNA"/>
</dbReference>
<evidence type="ECO:0000313" key="11">
    <source>
        <dbReference type="Proteomes" id="UP000640426"/>
    </source>
</evidence>
<dbReference type="SUPFAM" id="SSF88713">
    <property type="entry name" value="Glycoside hydrolase/deacetylase"/>
    <property type="match status" value="1"/>
</dbReference>
<dbReference type="PANTHER" id="PTHR10587">
    <property type="entry name" value="GLYCOSYL TRANSFERASE-RELATED"/>
    <property type="match status" value="1"/>
</dbReference>
<evidence type="ECO:0000256" key="3">
    <source>
        <dbReference type="ARBA" id="ARBA00020071"/>
    </source>
</evidence>
<name>A0ABS0XQE8_9SPHN</name>
<dbReference type="Gene3D" id="3.20.20.370">
    <property type="entry name" value="Glycoside hydrolase/deacetylase"/>
    <property type="match status" value="1"/>
</dbReference>
<comment type="caution">
    <text evidence="10">The sequence shown here is derived from an EMBL/GenBank/DDBJ whole genome shotgun (WGS) entry which is preliminary data.</text>
</comment>
<feature type="region of interest" description="Disordered" evidence="7">
    <location>
        <begin position="281"/>
        <end position="300"/>
    </location>
</feature>
<dbReference type="InterPro" id="IPR011330">
    <property type="entry name" value="Glyco_hydro/deAcase_b/a-brl"/>
</dbReference>
<dbReference type="InterPro" id="IPR050248">
    <property type="entry name" value="Polysacc_deacetylase_ArnD"/>
</dbReference>
<keyword evidence="11" id="KW-1185">Reference proteome</keyword>
<evidence type="ECO:0000256" key="7">
    <source>
        <dbReference type="SAM" id="MobiDB-lite"/>
    </source>
</evidence>
<evidence type="ECO:0000256" key="8">
    <source>
        <dbReference type="SAM" id="SignalP"/>
    </source>
</evidence>
<dbReference type="Pfam" id="PF01522">
    <property type="entry name" value="Polysacc_deac_1"/>
    <property type="match status" value="1"/>
</dbReference>
<evidence type="ECO:0000256" key="4">
    <source>
        <dbReference type="ARBA" id="ARBA00022723"/>
    </source>
</evidence>
<evidence type="ECO:0000256" key="5">
    <source>
        <dbReference type="ARBA" id="ARBA00022801"/>
    </source>
</evidence>
<keyword evidence="8" id="KW-0732">Signal</keyword>
<keyword evidence="5" id="KW-0378">Hydrolase</keyword>
<gene>
    <name evidence="10" type="ORF">JAO74_10675</name>
</gene>
<evidence type="ECO:0000256" key="1">
    <source>
        <dbReference type="ARBA" id="ARBA00003236"/>
    </source>
</evidence>
<organism evidence="10 11">
    <name type="scientific">Sphingomonas mollis</name>
    <dbReference type="NCBI Taxonomy" id="2795726"/>
    <lineage>
        <taxon>Bacteria</taxon>
        <taxon>Pseudomonadati</taxon>
        <taxon>Pseudomonadota</taxon>
        <taxon>Alphaproteobacteria</taxon>
        <taxon>Sphingomonadales</taxon>
        <taxon>Sphingomonadaceae</taxon>
        <taxon>Sphingomonas</taxon>
    </lineage>
</organism>
<feature type="signal peptide" evidence="8">
    <location>
        <begin position="1"/>
        <end position="25"/>
    </location>
</feature>
<accession>A0ABS0XQE8</accession>
<dbReference type="PANTHER" id="PTHR10587:SF133">
    <property type="entry name" value="CHITIN DEACETYLASE 1-RELATED"/>
    <property type="match status" value="1"/>
</dbReference>
<feature type="domain" description="NodB homology" evidence="9">
    <location>
        <begin position="30"/>
        <end position="160"/>
    </location>
</feature>
<evidence type="ECO:0000256" key="6">
    <source>
        <dbReference type="ARBA" id="ARBA00032976"/>
    </source>
</evidence>
<dbReference type="Proteomes" id="UP000640426">
    <property type="component" value="Unassembled WGS sequence"/>
</dbReference>
<sequence>MEWLMIGRAGIALVVASLASGASVARPSESAPVIAITFDDLPAHGALPPGQTREGIIRAIAATLKAERVPAFGFLNGGVERDDPDAARAIAAWRRAGLPIGNHGYTHANLDTVGAAAFTTDIVTNEAPLIAAMGTRADWHWFRYPFLAEGRSPAAQNQIRATLRDRGYRIAAVTMGFADYAWNAPYAACLAKGNRAAVAQLEQGFLNDARTAALASRANATAQVGRDIPYVLLMHVGALDARMLPRLIALYRSMGFRFTTLARAQADPFYAGAMDLSRPGPSPALANQPQLTGPPADLCG</sequence>
<dbReference type="InterPro" id="IPR002509">
    <property type="entry name" value="NODB_dom"/>
</dbReference>
<comment type="function">
    <text evidence="1">Is involved in generating a small heat-stable compound (Nod), an acylated oligomer of N-acetylglucosamine, that stimulates mitosis in various plant protoplasts.</text>
</comment>
<keyword evidence="4" id="KW-0479">Metal-binding</keyword>
<protein>
    <recommendedName>
        <fullName evidence="3">Chitooligosaccharide deacetylase</fullName>
    </recommendedName>
    <alternativeName>
        <fullName evidence="6">Nodulation protein B</fullName>
    </alternativeName>
</protein>
<proteinExistence type="inferred from homology"/>
<reference evidence="11" key="1">
    <citation type="submission" date="2020-12" db="EMBL/GenBank/DDBJ databases">
        <title>Hymenobacter sp.</title>
        <authorList>
            <person name="Kim M.K."/>
        </authorList>
    </citation>
    <scope>NUCLEOTIDE SEQUENCE [LARGE SCALE GENOMIC DNA]</scope>
    <source>
        <strain evidence="11">BT553</strain>
    </source>
</reference>